<gene>
    <name evidence="1" type="ORF">MPPM_1044</name>
</gene>
<dbReference type="Proteomes" id="UP000218288">
    <property type="component" value="Chromosome"/>
</dbReference>
<accession>A0A160PA92</accession>
<sequence>MPLKSGQLTIQERHFVKGMVRLNDPAEAARQAGYSQPSSQGGALMRRPNVVAQIQAEVTARLRTEGAQIGVGTLIDISSGKEFPAGARVLAARELVKLSGVGADTPDVEKSPDMMTRAELEAAARSIRDKLADLEGGVIDLEPIEATTAPPTSVFD</sequence>
<dbReference type="EMBL" id="AP014809">
    <property type="protein sequence ID" value="BAU89649.1"/>
    <property type="molecule type" value="Genomic_DNA"/>
</dbReference>
<reference evidence="1 2" key="1">
    <citation type="journal article" date="2016" name="Genome Announc.">
        <title>Complete Genome Sequence of Methylobacterium populi P-1M, Isolated from Pink-Pigmented Household Biofilm.</title>
        <authorList>
            <person name="Morohoshi T."/>
            <person name="Ikeda T."/>
        </authorList>
    </citation>
    <scope>NUCLEOTIDE SEQUENCE [LARGE SCALE GENOMIC DNA]</scope>
    <source>
        <strain evidence="1 2">P-1M</strain>
    </source>
</reference>
<protein>
    <recommendedName>
        <fullName evidence="3">Terminase small subunit</fullName>
    </recommendedName>
</protein>
<name>A0A160PA92_9HYPH</name>
<dbReference type="Gene3D" id="1.10.10.1400">
    <property type="entry name" value="Terminase, small subunit, N-terminal DNA-binding domain, HTH motif"/>
    <property type="match status" value="1"/>
</dbReference>
<dbReference type="InterPro" id="IPR038713">
    <property type="entry name" value="Terminase_Gp1_N_sf"/>
</dbReference>
<organism evidence="1 2">
    <name type="scientific">Methylorubrum populi</name>
    <dbReference type="NCBI Taxonomy" id="223967"/>
    <lineage>
        <taxon>Bacteria</taxon>
        <taxon>Pseudomonadati</taxon>
        <taxon>Pseudomonadota</taxon>
        <taxon>Alphaproteobacteria</taxon>
        <taxon>Hyphomicrobiales</taxon>
        <taxon>Methylobacteriaceae</taxon>
        <taxon>Methylorubrum</taxon>
    </lineage>
</organism>
<evidence type="ECO:0000313" key="2">
    <source>
        <dbReference type="Proteomes" id="UP000218288"/>
    </source>
</evidence>
<dbReference type="AlphaFoldDB" id="A0A160PA92"/>
<evidence type="ECO:0008006" key="3">
    <source>
        <dbReference type="Google" id="ProtNLM"/>
    </source>
</evidence>
<evidence type="ECO:0000313" key="1">
    <source>
        <dbReference type="EMBL" id="BAU89649.1"/>
    </source>
</evidence>
<proteinExistence type="predicted"/>